<sequence>MQMSQLRPAYACSAQYGVKALAHGGPGSGKTPLVKTAPRPVLCATEPGLLSLRDWDGPVWEAYTPQAIDEFFDWLKRSNEPANFDTVALDSVSQMAEIYLASAIKTNKHGLKAYGEMAEKVMEHVTFLYYLQQKHVYLIAKQYLSEEGGGMKKKRPYFPGNECNVKVPHLYDEILCVGTFQIPGVQGEQRAIRTLDNLTVSARDRSGRLDEFEPCDLGALFAKCMN</sequence>
<protein>
    <submittedName>
        <fullName evidence="1">ATPase AAA</fullName>
    </submittedName>
</protein>
<evidence type="ECO:0000313" key="2">
    <source>
        <dbReference type="Proteomes" id="UP000031732"/>
    </source>
</evidence>
<reference evidence="1 2" key="2">
    <citation type="journal article" date="2015" name="Stand. Genomic Sci.">
        <title>Complete genome sequence of Paracoccus marcusii phage vB_PmaS-R3 isolated from the South China Sea.</title>
        <authorList>
            <person name="Xu Y."/>
            <person name="Zhang R."/>
            <person name="Jiao N."/>
        </authorList>
    </citation>
    <scope>NUCLEOTIDE SEQUENCE [LARGE SCALE GENOMIC DNA]</scope>
</reference>
<dbReference type="Proteomes" id="UP000031732">
    <property type="component" value="Genome"/>
</dbReference>
<accession>A0A0B5A2H4</accession>
<evidence type="ECO:0000313" key="1">
    <source>
        <dbReference type="EMBL" id="AJD83133.1"/>
    </source>
</evidence>
<reference evidence="2" key="1">
    <citation type="submission" date="2014-11" db="EMBL/GenBank/DDBJ databases">
        <title>Complete genome sequence of Paracoccus marcusii phage vB_PmaS_IMEP1 isolated from the South China Sea.</title>
        <authorList>
            <person name="Xu Y."/>
            <person name="Zhang R."/>
            <person name="Jiao N."/>
        </authorList>
    </citation>
    <scope>NUCLEOTIDE SEQUENCE [LARGE SCALE GENOMIC DNA]</scope>
</reference>
<proteinExistence type="predicted"/>
<keyword evidence="2" id="KW-1185">Reference proteome</keyword>
<dbReference type="RefSeq" id="YP_009126399.1">
    <property type="nucleotide sequence ID" value="NC_026608.1"/>
</dbReference>
<name>A0A0B5A2H4_9CAUD</name>
<dbReference type="EMBL" id="KP162168">
    <property type="protein sequence ID" value="AJD83133.1"/>
    <property type="molecule type" value="Genomic_DNA"/>
</dbReference>
<dbReference type="Pfam" id="PF13479">
    <property type="entry name" value="AAA_24"/>
    <property type="match status" value="1"/>
</dbReference>
<organism evidence="1 2">
    <name type="scientific">Paracoccus phage vB_PmaS-R3</name>
    <dbReference type="NCBI Taxonomy" id="2494563"/>
    <lineage>
        <taxon>Viruses</taxon>
        <taxon>Duplodnaviria</taxon>
        <taxon>Heunggongvirae</taxon>
        <taxon>Uroviricota</taxon>
        <taxon>Caudoviricetes</taxon>
        <taxon>Zhuquevirus</taxon>
        <taxon>Zhuquevirus R3</taxon>
    </lineage>
</organism>
<dbReference type="KEGG" id="vg:23681293"/>
<dbReference type="GeneID" id="23681293"/>